<reference evidence="1 2" key="1">
    <citation type="submission" date="2012-05" db="EMBL/GenBank/DDBJ databases">
        <authorList>
            <person name="Hilton J."/>
        </authorList>
    </citation>
    <scope>NUCLEOTIDE SEQUENCE [LARGE SCALE GENOMIC DNA]</scope>
    <source>
        <strain evidence="1 2">HH01</strain>
    </source>
</reference>
<dbReference type="RefSeq" id="WP_008234019.1">
    <property type="nucleotide sequence ID" value="NZ_CAIY01000044.1"/>
</dbReference>
<organism evidence="1 2">
    <name type="scientific">Richelia intracellularis HH01</name>
    <dbReference type="NCBI Taxonomy" id="1165094"/>
    <lineage>
        <taxon>Bacteria</taxon>
        <taxon>Bacillati</taxon>
        <taxon>Cyanobacteriota</taxon>
        <taxon>Cyanophyceae</taxon>
        <taxon>Nostocales</taxon>
        <taxon>Nostocaceae</taxon>
        <taxon>Richelia</taxon>
    </lineage>
</organism>
<dbReference type="STRING" id="1165094.RINTHH_12970"/>
<evidence type="ECO:0000313" key="2">
    <source>
        <dbReference type="Proteomes" id="UP000053051"/>
    </source>
</evidence>
<dbReference type="AlphaFoldDB" id="M1WZB7"/>
<reference evidence="2" key="2">
    <citation type="submission" date="2016-01" db="EMBL/GenBank/DDBJ databases">
        <title>Diatom-associated endosymboitic cyanobacterium lacks core nitrogen metabolism enzymes.</title>
        <authorList>
            <person name="Hilton J.A."/>
            <person name="Foster R.A."/>
            <person name="Tripp H.J."/>
            <person name="Carter B.J."/>
            <person name="Zehr J.P."/>
            <person name="Villareal T.A."/>
        </authorList>
    </citation>
    <scope>NUCLEOTIDE SEQUENCE [LARGE SCALE GENOMIC DNA]</scope>
    <source>
        <strain evidence="2">HH01</strain>
    </source>
</reference>
<accession>M1WZB7</accession>
<protein>
    <submittedName>
        <fullName evidence="1">Uncharacterized protein</fullName>
    </submittedName>
</protein>
<dbReference type="Proteomes" id="UP000053051">
    <property type="component" value="Unassembled WGS sequence"/>
</dbReference>
<dbReference type="EMBL" id="CAIY01000044">
    <property type="protein sequence ID" value="CCH67452.1"/>
    <property type="molecule type" value="Genomic_DNA"/>
</dbReference>
<keyword evidence="2" id="KW-1185">Reference proteome</keyword>
<gene>
    <name evidence="1" type="ORF">RINTHH_12970</name>
</gene>
<proteinExistence type="predicted"/>
<name>M1WZB7_9NOST</name>
<sequence>MSCEYERGLNKSYERIVRIKKLEAYANLPQNRELKDHVRRNCH</sequence>
<evidence type="ECO:0000313" key="1">
    <source>
        <dbReference type="EMBL" id="CCH67452.1"/>
    </source>
</evidence>
<comment type="caution">
    <text evidence="1">The sequence shown here is derived from an EMBL/GenBank/DDBJ whole genome shotgun (WGS) entry which is preliminary data.</text>
</comment>